<dbReference type="Proteomes" id="UP000280819">
    <property type="component" value="Unassembled WGS sequence"/>
</dbReference>
<dbReference type="InterPro" id="IPR001375">
    <property type="entry name" value="Peptidase_S9_cat"/>
</dbReference>
<feature type="domain" description="Peptidase S9 prolyl oligopeptidase catalytic" evidence="3">
    <location>
        <begin position="441"/>
        <end position="646"/>
    </location>
</feature>
<dbReference type="GO" id="GO:0006508">
    <property type="term" value="P:proteolysis"/>
    <property type="evidence" value="ECO:0007669"/>
    <property type="project" value="InterPro"/>
</dbReference>
<keyword evidence="2" id="KW-0645">Protease</keyword>
<dbReference type="SUPFAM" id="SSF82171">
    <property type="entry name" value="DPP6 N-terminal domain-like"/>
    <property type="match status" value="1"/>
</dbReference>
<comment type="caution">
    <text evidence="4">The sequence shown here is derived from an EMBL/GenBank/DDBJ whole genome shotgun (WGS) entry which is preliminary data.</text>
</comment>
<proteinExistence type="predicted"/>
<dbReference type="InterPro" id="IPR011042">
    <property type="entry name" value="6-blade_b-propeller_TolB-like"/>
</dbReference>
<dbReference type="PANTHER" id="PTHR42776:SF27">
    <property type="entry name" value="DIPEPTIDYL PEPTIDASE FAMILY MEMBER 6"/>
    <property type="match status" value="1"/>
</dbReference>
<evidence type="ECO:0000313" key="5">
    <source>
        <dbReference type="Proteomes" id="UP000280819"/>
    </source>
</evidence>
<keyword evidence="1" id="KW-0378">Hydrolase</keyword>
<sequence length="648" mass="70165">MSSMSVMRPEHLDLLHSLSRPTLHPSGEFAVVAVSHPSFVVDDYVGQLWRVSLTGGPARRITRGHHDSAPRFSPDGRLLAFLRREAGAPPQVFVAPAEGGEAVQVTDQKLGVSAFDFSDDSSQLVLISRVPAEGRYGTVEDIDPGHEGPRAFSDFQTRHNGLGWFRDRPAQVFTVQVPDPHAEPVLEARGQGKAHGVEVPARFPEPVQLTDGDVDWSSPIFDADGSVLASANLKGDDTLETELWRLRPGSAPESLTAGLGLATSAATRSGEHLYLAAARVGAGLDFVGHHDTVWLSGNPTRELLDVTVAGAPAPLPGGRVIVPVAHRGSQHAVVVGPEQSTTVTDPTWDVEAVATAGDTVIATVTSATSTGELAVLREGAWDVLTDFSAAMPEVVLPKELEALAPDGHAVHGWLLKPSGNGPHPVLLMIHGGPYHAYRRTFFDEAQVAVAAGYAVVMCNPRGSWGYGTEHGRAIKGDMGNLDMADVLAFLDHCLDHDPTLDRARLGIMGGSYGGYLTAWIIAHDHRFSGAIVERGFLDTWSFIGSSDIGWFFPQEYTSYDRAEADRQSPMSHAHRVRTPTLVIHSEQDLRCPLHQGLQYHALLKQAGVEAEMLVFPGENHELTRTGTPWHRRQRFEAVMAFWARHLPV</sequence>
<accession>A0A3P1T341</accession>
<evidence type="ECO:0000256" key="2">
    <source>
        <dbReference type="ARBA" id="ARBA00022825"/>
    </source>
</evidence>
<dbReference type="Pfam" id="PF00326">
    <property type="entry name" value="Peptidase_S9"/>
    <property type="match status" value="1"/>
</dbReference>
<dbReference type="GO" id="GO:0004252">
    <property type="term" value="F:serine-type endopeptidase activity"/>
    <property type="evidence" value="ECO:0007669"/>
    <property type="project" value="TreeGrafter"/>
</dbReference>
<dbReference type="OrthoDB" id="3325701at2"/>
<name>A0A3P1T341_9ACTN</name>
<keyword evidence="2" id="KW-0720">Serine protease</keyword>
<organism evidence="4 5">
    <name type="scientific">Arachnia propionica</name>
    <dbReference type="NCBI Taxonomy" id="1750"/>
    <lineage>
        <taxon>Bacteria</taxon>
        <taxon>Bacillati</taxon>
        <taxon>Actinomycetota</taxon>
        <taxon>Actinomycetes</taxon>
        <taxon>Propionibacteriales</taxon>
        <taxon>Propionibacteriaceae</taxon>
        <taxon>Arachnia</taxon>
    </lineage>
</organism>
<evidence type="ECO:0000313" key="4">
    <source>
        <dbReference type="EMBL" id="RRD03937.1"/>
    </source>
</evidence>
<gene>
    <name evidence="4" type="ORF">EII34_12215</name>
</gene>
<evidence type="ECO:0000256" key="1">
    <source>
        <dbReference type="ARBA" id="ARBA00022801"/>
    </source>
</evidence>
<dbReference type="Gene3D" id="2.120.10.30">
    <property type="entry name" value="TolB, C-terminal domain"/>
    <property type="match status" value="1"/>
</dbReference>
<dbReference type="Pfam" id="PF07676">
    <property type="entry name" value="PD40"/>
    <property type="match status" value="1"/>
</dbReference>
<dbReference type="SUPFAM" id="SSF53474">
    <property type="entry name" value="alpha/beta-Hydrolases"/>
    <property type="match status" value="1"/>
</dbReference>
<dbReference type="InterPro" id="IPR011659">
    <property type="entry name" value="WD40"/>
</dbReference>
<dbReference type="InterPro" id="IPR029058">
    <property type="entry name" value="AB_hydrolase_fold"/>
</dbReference>
<reference evidence="4 5" key="1">
    <citation type="submission" date="2018-11" db="EMBL/GenBank/DDBJ databases">
        <title>Genomes From Bacteria Associated with the Canine Oral Cavity: a Test Case for Automated Genome-Based Taxonomic Assignment.</title>
        <authorList>
            <person name="Coil D.A."/>
            <person name="Jospin G."/>
            <person name="Darling A.E."/>
            <person name="Wallis C."/>
            <person name="Davis I.J."/>
            <person name="Harris S."/>
            <person name="Eisen J.A."/>
            <person name="Holcombe L.J."/>
            <person name="O'Flynn C."/>
        </authorList>
    </citation>
    <scope>NUCLEOTIDE SEQUENCE [LARGE SCALE GENOMIC DNA]</scope>
    <source>
        <strain evidence="4 5">OH887_COT-365</strain>
    </source>
</reference>
<evidence type="ECO:0000259" key="3">
    <source>
        <dbReference type="Pfam" id="PF00326"/>
    </source>
</evidence>
<dbReference type="Gene3D" id="3.40.50.1820">
    <property type="entry name" value="alpha/beta hydrolase"/>
    <property type="match status" value="1"/>
</dbReference>
<dbReference type="EMBL" id="RQZG01000015">
    <property type="protein sequence ID" value="RRD03937.1"/>
    <property type="molecule type" value="Genomic_DNA"/>
</dbReference>
<protein>
    <submittedName>
        <fullName evidence="4">S9 family peptidase</fullName>
    </submittedName>
</protein>
<dbReference type="PANTHER" id="PTHR42776">
    <property type="entry name" value="SERINE PEPTIDASE S9 FAMILY MEMBER"/>
    <property type="match status" value="1"/>
</dbReference>
<dbReference type="AlphaFoldDB" id="A0A3P1T341"/>